<feature type="region of interest" description="Disordered" evidence="6">
    <location>
        <begin position="217"/>
        <end position="251"/>
    </location>
</feature>
<dbReference type="AlphaFoldDB" id="A0A1V9XG63"/>
<name>A0A1V9XG63_9ACAR</name>
<keyword evidence="4" id="KW-0539">Nucleus</keyword>
<evidence type="ECO:0000256" key="1">
    <source>
        <dbReference type="ARBA" id="ARBA00004123"/>
    </source>
</evidence>
<proteinExistence type="inferred from homology"/>
<dbReference type="OrthoDB" id="6425434at2759"/>
<sequence>LTSLEGIDCLESLEILDASANQLRALPESAQLSRLHTLNIAENRVANLKNVWHFPSLVEINAKRNLIKQLGGVEFLDRLHKLFLSCNQIESLDALSPLAECTELCELTLNGCPVAQLANYRHHVIANVGNIKYFDYKPVLDEEKRSIRLALRREEQRRIFVEKMELFERTVSRVRLSCKSWWTALEPNRMLEEVEQARRCGIGVFVHSEAEMRCEVVMPTPGGSGGPQSQTTPTTSQNTPPSATSRASSGTRHSCDRATILEELTHKICDLAAFQLLQLDCEYERLSLWGPAALLSALVSPVVLYERVQTLVLHCALLTNGDTLLSLLQVLPNLTELLIEDCALRTLGDLAIVCDAISKSADHNKVAENQREAALRCFPSKPHPQFSLQLTTATMANKSDIASNTTTPTTTTAAGREPVGEGAAILAACITRTQALYNASILLESMLIMSPSTSHESLH</sequence>
<keyword evidence="8" id="KW-1185">Reference proteome</keyword>
<dbReference type="PANTHER" id="PTHR10552">
    <property type="entry name" value="U2 SMALL NUCLEAR RIBONUCLEOPROTEIN A"/>
    <property type="match status" value="1"/>
</dbReference>
<dbReference type="InterPro" id="IPR001611">
    <property type="entry name" value="Leu-rich_rpt"/>
</dbReference>
<dbReference type="EMBL" id="MNPL01011584">
    <property type="protein sequence ID" value="OQR72524.1"/>
    <property type="molecule type" value="Genomic_DNA"/>
</dbReference>
<dbReference type="GO" id="GO:0030620">
    <property type="term" value="F:U2 snRNA binding"/>
    <property type="evidence" value="ECO:0007669"/>
    <property type="project" value="InterPro"/>
</dbReference>
<dbReference type="SUPFAM" id="SSF52058">
    <property type="entry name" value="L domain-like"/>
    <property type="match status" value="1"/>
</dbReference>
<dbReference type="PROSITE" id="PS51450">
    <property type="entry name" value="LRR"/>
    <property type="match status" value="2"/>
</dbReference>
<dbReference type="GO" id="GO:0000398">
    <property type="term" value="P:mRNA splicing, via spliceosome"/>
    <property type="evidence" value="ECO:0007669"/>
    <property type="project" value="InterPro"/>
</dbReference>
<reference evidence="7 8" key="1">
    <citation type="journal article" date="2017" name="Gigascience">
        <title>Draft genome of the honey bee ectoparasitic mite, Tropilaelaps mercedesae, is shaped by the parasitic life history.</title>
        <authorList>
            <person name="Dong X."/>
            <person name="Armstrong S.D."/>
            <person name="Xia D."/>
            <person name="Makepeace B.L."/>
            <person name="Darby A.C."/>
            <person name="Kadowaki T."/>
        </authorList>
    </citation>
    <scope>NUCLEOTIDE SEQUENCE [LARGE SCALE GENOMIC DNA]</scope>
    <source>
        <strain evidence="7">Wuxi-XJTLU</strain>
    </source>
</reference>
<dbReference type="Gene3D" id="3.80.10.10">
    <property type="entry name" value="Ribonuclease Inhibitor"/>
    <property type="match status" value="2"/>
</dbReference>
<evidence type="ECO:0000256" key="4">
    <source>
        <dbReference type="ARBA" id="ARBA00023242"/>
    </source>
</evidence>
<comment type="caution">
    <text evidence="7">The sequence shown here is derived from an EMBL/GenBank/DDBJ whole genome shotgun (WGS) entry which is preliminary data.</text>
</comment>
<dbReference type="InterPro" id="IPR003591">
    <property type="entry name" value="Leu-rich_rpt_typical-subtyp"/>
</dbReference>
<evidence type="ECO:0000313" key="7">
    <source>
        <dbReference type="EMBL" id="OQR72524.1"/>
    </source>
</evidence>
<evidence type="ECO:0000256" key="2">
    <source>
        <dbReference type="ARBA" id="ARBA00022614"/>
    </source>
</evidence>
<keyword evidence="2" id="KW-0433">Leucine-rich repeat</keyword>
<dbReference type="STRING" id="418985.A0A1V9XG63"/>
<comment type="subcellular location">
    <subcellularLocation>
        <location evidence="1">Nucleus</location>
    </subcellularLocation>
</comment>
<organism evidence="7 8">
    <name type="scientific">Tropilaelaps mercedesae</name>
    <dbReference type="NCBI Taxonomy" id="418985"/>
    <lineage>
        <taxon>Eukaryota</taxon>
        <taxon>Metazoa</taxon>
        <taxon>Ecdysozoa</taxon>
        <taxon>Arthropoda</taxon>
        <taxon>Chelicerata</taxon>
        <taxon>Arachnida</taxon>
        <taxon>Acari</taxon>
        <taxon>Parasitiformes</taxon>
        <taxon>Mesostigmata</taxon>
        <taxon>Gamasina</taxon>
        <taxon>Dermanyssoidea</taxon>
        <taxon>Laelapidae</taxon>
        <taxon>Tropilaelaps</taxon>
    </lineage>
</organism>
<gene>
    <name evidence="7" type="ORF">BIW11_10332</name>
</gene>
<dbReference type="Proteomes" id="UP000192247">
    <property type="component" value="Unassembled WGS sequence"/>
</dbReference>
<keyword evidence="3" id="KW-0677">Repeat</keyword>
<dbReference type="Pfam" id="PF14580">
    <property type="entry name" value="LRR_9"/>
    <property type="match status" value="1"/>
</dbReference>
<dbReference type="PANTHER" id="PTHR10552:SF6">
    <property type="entry name" value="U2 SMALL NUCLEAR RIBONUCLEOPROTEIN A"/>
    <property type="match status" value="1"/>
</dbReference>
<evidence type="ECO:0000256" key="6">
    <source>
        <dbReference type="SAM" id="MobiDB-lite"/>
    </source>
</evidence>
<feature type="non-terminal residue" evidence="7">
    <location>
        <position position="1"/>
    </location>
</feature>
<evidence type="ECO:0000256" key="5">
    <source>
        <dbReference type="ARBA" id="ARBA00024196"/>
    </source>
</evidence>
<dbReference type="InterPro" id="IPR044640">
    <property type="entry name" value="RU2A"/>
</dbReference>
<dbReference type="GO" id="GO:0005634">
    <property type="term" value="C:nucleus"/>
    <property type="evidence" value="ECO:0007669"/>
    <property type="project" value="UniProtKB-SubCell"/>
</dbReference>
<dbReference type="SMART" id="SM00369">
    <property type="entry name" value="LRR_TYP"/>
    <property type="match status" value="3"/>
</dbReference>
<evidence type="ECO:0000313" key="8">
    <source>
        <dbReference type="Proteomes" id="UP000192247"/>
    </source>
</evidence>
<comment type="similarity">
    <text evidence="5">Belongs to the U2 small nuclear ribonucleoprotein A family.</text>
</comment>
<feature type="compositionally biased region" description="Low complexity" evidence="6">
    <location>
        <begin position="227"/>
        <end position="242"/>
    </location>
</feature>
<dbReference type="InterPro" id="IPR032675">
    <property type="entry name" value="LRR_dom_sf"/>
</dbReference>
<dbReference type="InParanoid" id="A0A1V9XG63"/>
<evidence type="ECO:0000256" key="3">
    <source>
        <dbReference type="ARBA" id="ARBA00022737"/>
    </source>
</evidence>
<accession>A0A1V9XG63</accession>
<protein>
    <submittedName>
        <fullName evidence="7">Leucine-rich repeat-containing protein 49-like</fullName>
    </submittedName>
</protein>